<dbReference type="Proteomes" id="UP000000768">
    <property type="component" value="Chromosome 8"/>
</dbReference>
<gene>
    <name evidence="1" type="ORF">SORBI_3008G036500</name>
</gene>
<dbReference type="Gramene" id="OQU78716">
    <property type="protein sequence ID" value="OQU78716"/>
    <property type="gene ID" value="SORBI_3008G036500"/>
</dbReference>
<evidence type="ECO:0000313" key="1">
    <source>
        <dbReference type="EMBL" id="OQU78716.1"/>
    </source>
</evidence>
<dbReference type="EMBL" id="CM000767">
    <property type="protein sequence ID" value="OQU78716.1"/>
    <property type="molecule type" value="Genomic_DNA"/>
</dbReference>
<keyword evidence="2" id="KW-1185">Reference proteome</keyword>
<proteinExistence type="predicted"/>
<evidence type="ECO:0000313" key="2">
    <source>
        <dbReference type="Proteomes" id="UP000000768"/>
    </source>
</evidence>
<reference evidence="1 2" key="1">
    <citation type="journal article" date="2009" name="Nature">
        <title>The Sorghum bicolor genome and the diversification of grasses.</title>
        <authorList>
            <person name="Paterson A.H."/>
            <person name="Bowers J.E."/>
            <person name="Bruggmann R."/>
            <person name="Dubchak I."/>
            <person name="Grimwood J."/>
            <person name="Gundlach H."/>
            <person name="Haberer G."/>
            <person name="Hellsten U."/>
            <person name="Mitros T."/>
            <person name="Poliakov A."/>
            <person name="Schmutz J."/>
            <person name="Spannagl M."/>
            <person name="Tang H."/>
            <person name="Wang X."/>
            <person name="Wicker T."/>
            <person name="Bharti A.K."/>
            <person name="Chapman J."/>
            <person name="Feltus F.A."/>
            <person name="Gowik U."/>
            <person name="Grigoriev I.V."/>
            <person name="Lyons E."/>
            <person name="Maher C.A."/>
            <person name="Martis M."/>
            <person name="Narechania A."/>
            <person name="Otillar R.P."/>
            <person name="Penning B.W."/>
            <person name="Salamov A.A."/>
            <person name="Wang Y."/>
            <person name="Zhang L."/>
            <person name="Carpita N.C."/>
            <person name="Freeling M."/>
            <person name="Gingle A.R."/>
            <person name="Hash C.T."/>
            <person name="Keller B."/>
            <person name="Klein P."/>
            <person name="Kresovich S."/>
            <person name="McCann M.C."/>
            <person name="Ming R."/>
            <person name="Peterson D.G."/>
            <person name="Mehboob-ur-Rahman"/>
            <person name="Ware D."/>
            <person name="Westhoff P."/>
            <person name="Mayer K.F."/>
            <person name="Messing J."/>
            <person name="Rokhsar D.S."/>
        </authorList>
    </citation>
    <scope>NUCLEOTIDE SEQUENCE [LARGE SCALE GENOMIC DNA]</scope>
    <source>
        <strain evidence="2">cv. BTx623</strain>
    </source>
</reference>
<accession>A0A1Z5R5R5</accession>
<name>A0A1Z5R5R5_SORBI</name>
<dbReference type="AlphaFoldDB" id="A0A1Z5R5R5"/>
<dbReference type="InParanoid" id="A0A1Z5R5R5"/>
<sequence>MLPSISLPSRRRSNIALPMPWHSIATTPYPRGSTAVDATHGTADAVKSLLLRPRRHRFRIDWFPAGED</sequence>
<protein>
    <submittedName>
        <fullName evidence="1">Uncharacterized protein</fullName>
    </submittedName>
</protein>
<reference evidence="2" key="2">
    <citation type="journal article" date="2018" name="Plant J.">
        <title>The Sorghum bicolor reference genome: improved assembly, gene annotations, a transcriptome atlas, and signatures of genome organization.</title>
        <authorList>
            <person name="McCormick R.F."/>
            <person name="Truong S.K."/>
            <person name="Sreedasyam A."/>
            <person name="Jenkins J."/>
            <person name="Shu S."/>
            <person name="Sims D."/>
            <person name="Kennedy M."/>
            <person name="Amirebrahimi M."/>
            <person name="Weers B.D."/>
            <person name="McKinley B."/>
            <person name="Mattison A."/>
            <person name="Morishige D.T."/>
            <person name="Grimwood J."/>
            <person name="Schmutz J."/>
            <person name="Mullet J.E."/>
        </authorList>
    </citation>
    <scope>NUCLEOTIDE SEQUENCE [LARGE SCALE GENOMIC DNA]</scope>
    <source>
        <strain evidence="2">cv. BTx623</strain>
    </source>
</reference>
<organism evidence="1 2">
    <name type="scientific">Sorghum bicolor</name>
    <name type="common">Sorghum</name>
    <name type="synonym">Sorghum vulgare</name>
    <dbReference type="NCBI Taxonomy" id="4558"/>
    <lineage>
        <taxon>Eukaryota</taxon>
        <taxon>Viridiplantae</taxon>
        <taxon>Streptophyta</taxon>
        <taxon>Embryophyta</taxon>
        <taxon>Tracheophyta</taxon>
        <taxon>Spermatophyta</taxon>
        <taxon>Magnoliopsida</taxon>
        <taxon>Liliopsida</taxon>
        <taxon>Poales</taxon>
        <taxon>Poaceae</taxon>
        <taxon>PACMAD clade</taxon>
        <taxon>Panicoideae</taxon>
        <taxon>Andropogonodae</taxon>
        <taxon>Andropogoneae</taxon>
        <taxon>Sorghinae</taxon>
        <taxon>Sorghum</taxon>
    </lineage>
</organism>